<organism evidence="1 2">
    <name type="scientific">Actinophytocola xinjiangensis</name>
    <dbReference type="NCBI Taxonomy" id="485602"/>
    <lineage>
        <taxon>Bacteria</taxon>
        <taxon>Bacillati</taxon>
        <taxon>Actinomycetota</taxon>
        <taxon>Actinomycetes</taxon>
        <taxon>Pseudonocardiales</taxon>
        <taxon>Pseudonocardiaceae</taxon>
    </lineage>
</organism>
<proteinExistence type="predicted"/>
<dbReference type="Gene3D" id="2.120.10.30">
    <property type="entry name" value="TolB, C-terminal domain"/>
    <property type="match status" value="1"/>
</dbReference>
<dbReference type="AlphaFoldDB" id="A0A7Z1AV78"/>
<dbReference type="InterPro" id="IPR011042">
    <property type="entry name" value="6-blade_b-propeller_TolB-like"/>
</dbReference>
<gene>
    <name evidence="1" type="ORF">BLA60_33990</name>
</gene>
<comment type="caution">
    <text evidence="1">The sequence shown here is derived from an EMBL/GenBank/DDBJ whole genome shotgun (WGS) entry which is preliminary data.</text>
</comment>
<protein>
    <submittedName>
        <fullName evidence="1">Uncharacterized protein</fullName>
    </submittedName>
</protein>
<dbReference type="Proteomes" id="UP000185696">
    <property type="component" value="Unassembled WGS sequence"/>
</dbReference>
<reference evidence="1 2" key="1">
    <citation type="submission" date="2016-12" db="EMBL/GenBank/DDBJ databases">
        <title>The draft genome sequence of Actinophytocola xinjiangensis.</title>
        <authorList>
            <person name="Wang W."/>
            <person name="Yuan L."/>
        </authorList>
    </citation>
    <scope>NUCLEOTIDE SEQUENCE [LARGE SCALE GENOMIC DNA]</scope>
    <source>
        <strain evidence="1 2">CGMCC 4.4663</strain>
    </source>
</reference>
<keyword evidence="2" id="KW-1185">Reference proteome</keyword>
<dbReference type="RefSeq" id="WP_075137143.1">
    <property type="nucleotide sequence ID" value="NZ_MSIF01000024.1"/>
</dbReference>
<name>A0A7Z1AV78_9PSEU</name>
<dbReference type="EMBL" id="MSIF01000024">
    <property type="protein sequence ID" value="OLF06052.1"/>
    <property type="molecule type" value="Genomic_DNA"/>
</dbReference>
<dbReference type="SUPFAM" id="SSF69304">
    <property type="entry name" value="Tricorn protease N-terminal domain"/>
    <property type="match status" value="1"/>
</dbReference>
<sequence length="143" mass="15092">MGWGEPKWTPADLDGDEPRTLLDGEYNVLSFSADGEYLLGDRYDLEASEPVPGAARVVPVQGGDAVPVTLGEVTYPAWGPRGHAIVYLASPGTVRVVGRPGGEPKVLHDAPRLTAASLDEIYWVRGAIVVGTGEAPVVLTLSE</sequence>
<evidence type="ECO:0000313" key="2">
    <source>
        <dbReference type="Proteomes" id="UP000185696"/>
    </source>
</evidence>
<evidence type="ECO:0000313" key="1">
    <source>
        <dbReference type="EMBL" id="OLF06052.1"/>
    </source>
</evidence>
<accession>A0A7Z1AV78</accession>